<gene>
    <name evidence="1" type="ORF">RS86_02523</name>
</gene>
<evidence type="ECO:0000313" key="2">
    <source>
        <dbReference type="Proteomes" id="UP000033740"/>
    </source>
</evidence>
<accession>A0A0F0LMJ4</accession>
<evidence type="ECO:0000313" key="1">
    <source>
        <dbReference type="EMBL" id="KJL32741.1"/>
    </source>
</evidence>
<keyword evidence="2" id="KW-1185">Reference proteome</keyword>
<dbReference type="AlphaFoldDB" id="A0A0F0LMJ4"/>
<dbReference type="STRING" id="582680.RS86_02523"/>
<dbReference type="Proteomes" id="UP000033740">
    <property type="component" value="Unassembled WGS sequence"/>
</dbReference>
<dbReference type="PATRIC" id="fig|582680.6.peg.2588"/>
<name>A0A0F0LMJ4_9MICO</name>
<protein>
    <submittedName>
        <fullName evidence="1">Uncharacterized protein</fullName>
    </submittedName>
</protein>
<sequence length="84" mass="8347">MKAGGTGASPAVPKSDCGGDATFGYVLGFDESGLSQATAALTATKGKVSPLVAEGEREVGWSLVPSKGDTGNVNGYILGWAVSK</sequence>
<reference evidence="1 2" key="1">
    <citation type="submission" date="2015-02" db="EMBL/GenBank/DDBJ databases">
        <title>Draft genome sequences of ten Microbacterium spp. with emphasis on heavy metal contaminated environments.</title>
        <authorList>
            <person name="Corretto E."/>
        </authorList>
    </citation>
    <scope>NUCLEOTIDE SEQUENCE [LARGE SCALE GENOMIC DNA]</scope>
    <source>
        <strain evidence="1 2">ARN176</strain>
    </source>
</reference>
<comment type="caution">
    <text evidence="1">The sequence shown here is derived from an EMBL/GenBank/DDBJ whole genome shotgun (WGS) entry which is preliminary data.</text>
</comment>
<proteinExistence type="predicted"/>
<organism evidence="1 2">
    <name type="scientific">Microbacterium azadirachtae</name>
    <dbReference type="NCBI Taxonomy" id="582680"/>
    <lineage>
        <taxon>Bacteria</taxon>
        <taxon>Bacillati</taxon>
        <taxon>Actinomycetota</taxon>
        <taxon>Actinomycetes</taxon>
        <taxon>Micrococcales</taxon>
        <taxon>Microbacteriaceae</taxon>
        <taxon>Microbacterium</taxon>
    </lineage>
</organism>
<dbReference type="EMBL" id="JYIX01000036">
    <property type="protein sequence ID" value="KJL32741.1"/>
    <property type="molecule type" value="Genomic_DNA"/>
</dbReference>